<feature type="domain" description="SSD" evidence="10">
    <location>
        <begin position="369"/>
        <end position="498"/>
    </location>
</feature>
<keyword evidence="4" id="KW-1003">Cell membrane</keyword>
<dbReference type="Gene3D" id="3.30.70.1440">
    <property type="entry name" value="Multidrug efflux transporter AcrB pore domain"/>
    <property type="match status" value="1"/>
</dbReference>
<feature type="transmembrane region" description="Helical" evidence="9">
    <location>
        <begin position="441"/>
        <end position="461"/>
    </location>
</feature>
<dbReference type="PRINTS" id="PR00702">
    <property type="entry name" value="ACRIFLAVINRP"/>
</dbReference>
<feature type="transmembrane region" description="Helical" evidence="9">
    <location>
        <begin position="908"/>
        <end position="928"/>
    </location>
</feature>
<dbReference type="Gene3D" id="1.20.1640.10">
    <property type="entry name" value="Multidrug efflux transporter AcrB transmembrane domain"/>
    <property type="match status" value="2"/>
</dbReference>
<feature type="transmembrane region" description="Helical" evidence="9">
    <location>
        <begin position="473"/>
        <end position="500"/>
    </location>
</feature>
<organism evidence="11 12">
    <name type="scientific">Thalassospira profundimaris</name>
    <dbReference type="NCBI Taxonomy" id="502049"/>
    <lineage>
        <taxon>Bacteria</taxon>
        <taxon>Pseudomonadati</taxon>
        <taxon>Pseudomonadota</taxon>
        <taxon>Alphaproteobacteria</taxon>
        <taxon>Rhodospirillales</taxon>
        <taxon>Thalassospiraceae</taxon>
        <taxon>Thalassospira</taxon>
    </lineage>
</organism>
<dbReference type="Gene3D" id="3.30.70.1320">
    <property type="entry name" value="Multidrug efflux transporter AcrB pore domain like"/>
    <property type="match status" value="1"/>
</dbReference>
<dbReference type="InterPro" id="IPR027463">
    <property type="entry name" value="AcrB_DN_DC_subdom"/>
</dbReference>
<feature type="transmembrane region" description="Helical" evidence="9">
    <location>
        <begin position="978"/>
        <end position="999"/>
    </location>
</feature>
<dbReference type="PANTHER" id="PTHR32063">
    <property type="match status" value="1"/>
</dbReference>
<dbReference type="GO" id="GO:0042910">
    <property type="term" value="F:xenobiotic transmembrane transporter activity"/>
    <property type="evidence" value="ECO:0007669"/>
    <property type="project" value="TreeGrafter"/>
</dbReference>
<evidence type="ECO:0000256" key="9">
    <source>
        <dbReference type="RuleBase" id="RU364070"/>
    </source>
</evidence>
<comment type="caution">
    <text evidence="11">The sequence shown here is derived from an EMBL/GenBank/DDBJ whole genome shotgun (WGS) entry which is preliminary data.</text>
</comment>
<feature type="transmembrane region" description="Helical" evidence="9">
    <location>
        <begin position="1011"/>
        <end position="1037"/>
    </location>
</feature>
<evidence type="ECO:0000256" key="1">
    <source>
        <dbReference type="ARBA" id="ARBA00004429"/>
    </source>
</evidence>
<dbReference type="GO" id="GO:0005886">
    <property type="term" value="C:plasma membrane"/>
    <property type="evidence" value="ECO:0007669"/>
    <property type="project" value="UniProtKB-SubCell"/>
</dbReference>
<evidence type="ECO:0000313" key="12">
    <source>
        <dbReference type="Proteomes" id="UP000253061"/>
    </source>
</evidence>
<dbReference type="AlphaFoldDB" id="A0A367VGR6"/>
<feature type="transmembrane region" description="Helical" evidence="9">
    <location>
        <begin position="551"/>
        <end position="568"/>
    </location>
</feature>
<evidence type="ECO:0000313" key="11">
    <source>
        <dbReference type="EMBL" id="RCK24375.1"/>
    </source>
</evidence>
<evidence type="ECO:0000256" key="2">
    <source>
        <dbReference type="ARBA" id="ARBA00010942"/>
    </source>
</evidence>
<comment type="caution">
    <text evidence="9">Lacks conserved residue(s) required for the propagation of feature annotation.</text>
</comment>
<dbReference type="InterPro" id="IPR000731">
    <property type="entry name" value="SSD"/>
</dbReference>
<feature type="transmembrane region" description="Helical" evidence="9">
    <location>
        <begin position="882"/>
        <end position="901"/>
    </location>
</feature>
<dbReference type="Gene3D" id="3.30.2090.10">
    <property type="entry name" value="Multidrug efflux transporter AcrB TolC docking domain, DN and DC subdomains"/>
    <property type="match status" value="2"/>
</dbReference>
<dbReference type="InterPro" id="IPR001036">
    <property type="entry name" value="Acrflvin-R"/>
</dbReference>
<dbReference type="Pfam" id="PF00873">
    <property type="entry name" value="ACR_tran"/>
    <property type="match status" value="1"/>
</dbReference>
<dbReference type="Gene3D" id="3.30.70.1430">
    <property type="entry name" value="Multidrug efflux transporter AcrB pore domain"/>
    <property type="match status" value="2"/>
</dbReference>
<evidence type="ECO:0000256" key="5">
    <source>
        <dbReference type="ARBA" id="ARBA00022519"/>
    </source>
</evidence>
<dbReference type="PROSITE" id="PS50156">
    <property type="entry name" value="SSD"/>
    <property type="match status" value="1"/>
</dbReference>
<dbReference type="FunFam" id="1.20.1640.10:FF:000001">
    <property type="entry name" value="Efflux pump membrane transporter"/>
    <property type="match status" value="1"/>
</dbReference>
<dbReference type="RefSeq" id="WP_062956877.1">
    <property type="nucleotide sequence ID" value="NZ_JPWB01000002.1"/>
</dbReference>
<dbReference type="SUPFAM" id="SSF82693">
    <property type="entry name" value="Multidrug efflux transporter AcrB pore domain, PN1, PN2, PC1 and PC2 subdomains"/>
    <property type="match status" value="4"/>
</dbReference>
<dbReference type="FunFam" id="3.30.70.1430:FF:000001">
    <property type="entry name" value="Efflux pump membrane transporter"/>
    <property type="match status" value="1"/>
</dbReference>
<evidence type="ECO:0000256" key="6">
    <source>
        <dbReference type="ARBA" id="ARBA00022692"/>
    </source>
</evidence>
<keyword evidence="8 9" id="KW-0472">Membrane</keyword>
<comment type="subcellular location">
    <subcellularLocation>
        <location evidence="1 9">Cell inner membrane</location>
        <topology evidence="1 9">Multi-pass membrane protein</topology>
    </subcellularLocation>
</comment>
<evidence type="ECO:0000256" key="4">
    <source>
        <dbReference type="ARBA" id="ARBA00022475"/>
    </source>
</evidence>
<reference evidence="11 12" key="1">
    <citation type="submission" date="2014-07" db="EMBL/GenBank/DDBJ databases">
        <title>Draft genome sequence of Thalassospira profundimaris R8-17.</title>
        <authorList>
            <person name="Lai Q."/>
            <person name="Shao Z."/>
        </authorList>
    </citation>
    <scope>NUCLEOTIDE SEQUENCE [LARGE SCALE GENOMIC DNA]</scope>
    <source>
        <strain evidence="11 12">R8-17</strain>
    </source>
</reference>
<dbReference type="GO" id="GO:0009636">
    <property type="term" value="P:response to toxic substance"/>
    <property type="evidence" value="ECO:0007669"/>
    <property type="project" value="UniProtKB-ARBA"/>
</dbReference>
<sequence>MQNLSRLFVDRPIFAGVLSVLILLAGLIAMWRLPISEYPEVVPPSIVVEAKFPGANPAEISDTVASPLEEQINGVEGMLYINSLATTDGNLSLTVTFEIGTDPDLAQQKIQNRVSQAEPRLPDIVRQLGVTVSKRSPDLTMVVHLRSPNERYDMLYLRNYATLNVRDRLARITGVGQVGLFGSGDYAMRVWLNPDKVAERNLTAGEVVSAIQSQNVQVAAGIIGGAPYDSGVQFQLPINISGRLESPEEFENIIVKREVDGTVTRLGDVARVEMEAQQYALRSLLDNKPAVAIPIFASPGSNALDISSNVRATMEELKQGFPEDLDYSIVYDPTVFVRGSIKSVIMTLLEAVALVVVVVTVFLQTWRASIIPLLAVPVSIIGTFALMLLMGFSINVLSLFGLILAIGIVVDDAIVVVENVERNIERGLSPRDATVAAMREVTGPIIATSLVITGVFVPIAFISGLTGQFYQQFALTIAIATIISTVNSLTLSPALSAVLLRSHDAPKDWLTRGMDFVFGWFFRGFNRFFNRSTDLYAGGVKRLLGMKTIMMALYVGLLALTYQGFQILPTGFVPLQDKQYLVSFAQLPQGATLDRTEDVIREMSDIALKEPGVESAVAFPGLSINGFVNSSSAGIVFVTLKDFDERKSDDLSGLAIAGKLQQKFAGIDEAFVAIFPAPPVQGLGTVGGFKLQVQDRTDQGYGALDDAMKQVLAKAWAAPELTGVFSSYNINVPQLQATLDRTKVQQLGIPVDEVFRTMQVYLGSMYVNDFNAFGRTYQVIAQADKPYRSSPDDILRLQTRNADGDMVPLGSVLSVSETFGPDTAMRYNAFRSADLNGNAAPGYSSGEAQAAITKILDETLPPGMSYEWTELTYQQILAGNTAIFVFPICILLVFLMLAAQYESLTMPLAVILIVPMSILSAVFGVYLFGGDNNIFTQISLFVLAGLASKNAILIVEFARELEHQGRSTVQAAIEASRLRLRPILMTSLAFIMGVVPLVLSSGAGAEMRHAIGIAVFSGMLGVTIFGLILTPVFYVLVRMIGRRNDVRSLDEVDAHQPAE</sequence>
<protein>
    <recommendedName>
        <fullName evidence="9">Efflux pump membrane transporter</fullName>
    </recommendedName>
</protein>
<keyword evidence="7 9" id="KW-1133">Transmembrane helix</keyword>
<feature type="transmembrane region" description="Helical" evidence="9">
    <location>
        <begin position="396"/>
        <end position="420"/>
    </location>
</feature>
<feature type="transmembrane region" description="Helical" evidence="9">
    <location>
        <begin position="12"/>
        <end position="31"/>
    </location>
</feature>
<dbReference type="GO" id="GO:0015562">
    <property type="term" value="F:efflux transmembrane transporter activity"/>
    <property type="evidence" value="ECO:0007669"/>
    <property type="project" value="InterPro"/>
</dbReference>
<keyword evidence="5 9" id="KW-0997">Cell inner membrane</keyword>
<evidence type="ECO:0000256" key="7">
    <source>
        <dbReference type="ARBA" id="ARBA00022989"/>
    </source>
</evidence>
<dbReference type="InterPro" id="IPR004764">
    <property type="entry name" value="MdtF-like"/>
</dbReference>
<dbReference type="NCBIfam" id="NF000282">
    <property type="entry name" value="RND_permease_1"/>
    <property type="match status" value="1"/>
</dbReference>
<dbReference type="NCBIfam" id="TIGR00915">
    <property type="entry name" value="2A0602"/>
    <property type="match status" value="1"/>
</dbReference>
<dbReference type="SUPFAM" id="SSF82866">
    <property type="entry name" value="Multidrug efflux transporter AcrB transmembrane domain"/>
    <property type="match status" value="2"/>
</dbReference>
<keyword evidence="6 9" id="KW-0812">Transmembrane</keyword>
<feature type="transmembrane region" description="Helical" evidence="9">
    <location>
        <begin position="370"/>
        <end position="390"/>
    </location>
</feature>
<proteinExistence type="inferred from homology"/>
<evidence type="ECO:0000256" key="8">
    <source>
        <dbReference type="ARBA" id="ARBA00023136"/>
    </source>
</evidence>
<evidence type="ECO:0000259" key="10">
    <source>
        <dbReference type="PROSITE" id="PS50156"/>
    </source>
</evidence>
<gene>
    <name evidence="11" type="ORF">TH6_06700</name>
</gene>
<name>A0A367VGR6_9PROT</name>
<dbReference type="SUPFAM" id="SSF82714">
    <property type="entry name" value="Multidrug efflux transporter AcrB TolC docking domain, DN and DC subdomains"/>
    <property type="match status" value="2"/>
</dbReference>
<accession>A0A367VGR6</accession>
<dbReference type="EMBL" id="JPWB01000002">
    <property type="protein sequence ID" value="RCK24375.1"/>
    <property type="molecule type" value="Genomic_DNA"/>
</dbReference>
<comment type="similarity">
    <text evidence="2 9">Belongs to the resistance-nodulation-cell division (RND) (TC 2.A.6) family.</text>
</comment>
<keyword evidence="3 9" id="KW-0813">Transport</keyword>
<dbReference type="PANTHER" id="PTHR32063:SF11">
    <property type="entry name" value="CATION OR DRUG EFFLUX SYSTEM PROTEIN"/>
    <property type="match status" value="1"/>
</dbReference>
<evidence type="ECO:0000256" key="3">
    <source>
        <dbReference type="ARBA" id="ARBA00022448"/>
    </source>
</evidence>
<dbReference type="Proteomes" id="UP000253061">
    <property type="component" value="Unassembled WGS sequence"/>
</dbReference>
<feature type="transmembrane region" description="Helical" evidence="9">
    <location>
        <begin position="344"/>
        <end position="363"/>
    </location>
</feature>